<accession>A0ABV7C4S5</accession>
<dbReference type="EMBL" id="JBHRSB010000010">
    <property type="protein sequence ID" value="MFC3003240.1"/>
    <property type="molecule type" value="Genomic_DNA"/>
</dbReference>
<dbReference type="PANTHER" id="PTHR35369:SF2">
    <property type="entry name" value="BLR3025 PROTEIN"/>
    <property type="match status" value="1"/>
</dbReference>
<feature type="domain" description="UmuC" evidence="2">
    <location>
        <begin position="19"/>
        <end position="133"/>
    </location>
</feature>
<dbReference type="CDD" id="cd03468">
    <property type="entry name" value="PolY_like"/>
    <property type="match status" value="1"/>
</dbReference>
<dbReference type="InterPro" id="IPR001126">
    <property type="entry name" value="UmuC"/>
</dbReference>
<dbReference type="Pfam" id="PF00817">
    <property type="entry name" value="IMS"/>
    <property type="match status" value="1"/>
</dbReference>
<protein>
    <submittedName>
        <fullName evidence="3">Y-family DNA polymerase</fullName>
    </submittedName>
</protein>
<gene>
    <name evidence="3" type="ORF">ACFOD3_25320</name>
</gene>
<proteinExistence type="predicted"/>
<sequence>MSRRFLALHLPDLATARIRRAEPDLPEAPLATWETSGSRRLLAAVDAAAAAIGLAPGQALADAQAIAPNLLLRPADREGDARALHGLALWARRYTPLAALDPPEGLILDITGCDHLWGGEAALLGDALDRLRRNGLSVQGAIAGAAATAAALARARADAPIAVSGIEAALAAPLPLGPALRLGAAELEALARLGLRRVGDLLDQPRGPLARRFGKALLDALDAVTGRRPHSIQPVQPPPELSETLDLLEPLITRPAIEAALDRLLAGLCTKLRLAGLGARRLALLAWRVDGAVQEVAIGTGQPNRTPAHLKRLFAEGLGRLEPDLGFERMALEARATDRMETGAQVSLGLGARRDMAALAELLDRLGQRLRVRRVAPVASHWPERSVSALDPQAVPPPPPPGWAHPGQPVLRLRRPKPLEVVALLPDAPPASLRWQGRSQRVLAAEGPLRLEPEWWRAQGREVAGAERRDAYRVELPCGTRLLVCRGGASGWRLHGHLP</sequence>
<comment type="caution">
    <text evidence="3">The sequence shown here is derived from an EMBL/GenBank/DDBJ whole genome shotgun (WGS) entry which is preliminary data.</text>
</comment>
<organism evidence="3 4">
    <name type="scientific">Falsiroseomonas tokyonensis</name>
    <dbReference type="NCBI Taxonomy" id="430521"/>
    <lineage>
        <taxon>Bacteria</taxon>
        <taxon>Pseudomonadati</taxon>
        <taxon>Pseudomonadota</taxon>
        <taxon>Alphaproteobacteria</taxon>
        <taxon>Acetobacterales</taxon>
        <taxon>Roseomonadaceae</taxon>
        <taxon>Falsiroseomonas</taxon>
    </lineage>
</organism>
<evidence type="ECO:0000313" key="3">
    <source>
        <dbReference type="EMBL" id="MFC3003240.1"/>
    </source>
</evidence>
<dbReference type="PANTHER" id="PTHR35369">
    <property type="entry name" value="BLR3025 PROTEIN-RELATED"/>
    <property type="match status" value="1"/>
</dbReference>
<keyword evidence="4" id="KW-1185">Reference proteome</keyword>
<evidence type="ECO:0000313" key="4">
    <source>
        <dbReference type="Proteomes" id="UP001595420"/>
    </source>
</evidence>
<dbReference type="Proteomes" id="UP001595420">
    <property type="component" value="Unassembled WGS sequence"/>
</dbReference>
<evidence type="ECO:0000256" key="1">
    <source>
        <dbReference type="ARBA" id="ARBA00022763"/>
    </source>
</evidence>
<name>A0ABV7C4S5_9PROT</name>
<dbReference type="RefSeq" id="WP_216839686.1">
    <property type="nucleotide sequence ID" value="NZ_JAFNJS010000010.1"/>
</dbReference>
<dbReference type="InterPro" id="IPR050356">
    <property type="entry name" value="SulA_CellDiv_inhibitor"/>
</dbReference>
<evidence type="ECO:0000259" key="2">
    <source>
        <dbReference type="Pfam" id="PF00817"/>
    </source>
</evidence>
<keyword evidence="1" id="KW-0227">DNA damage</keyword>
<reference evidence="4" key="1">
    <citation type="journal article" date="2019" name="Int. J. Syst. Evol. Microbiol.">
        <title>The Global Catalogue of Microorganisms (GCM) 10K type strain sequencing project: providing services to taxonomists for standard genome sequencing and annotation.</title>
        <authorList>
            <consortium name="The Broad Institute Genomics Platform"/>
            <consortium name="The Broad Institute Genome Sequencing Center for Infectious Disease"/>
            <person name="Wu L."/>
            <person name="Ma J."/>
        </authorList>
    </citation>
    <scope>NUCLEOTIDE SEQUENCE [LARGE SCALE GENOMIC DNA]</scope>
    <source>
        <strain evidence="4">CGMCC 1.16855</strain>
    </source>
</reference>